<dbReference type="InterPro" id="IPR036779">
    <property type="entry name" value="LysM_dom_sf"/>
</dbReference>
<feature type="signal peptide" evidence="1">
    <location>
        <begin position="1"/>
        <end position="20"/>
    </location>
</feature>
<dbReference type="Gene3D" id="6.20.240.60">
    <property type="match status" value="1"/>
</dbReference>
<keyword evidence="1" id="KW-0732">Signal</keyword>
<organism evidence="3 4">
    <name type="scientific">Salipaludibacillus keqinensis</name>
    <dbReference type="NCBI Taxonomy" id="2045207"/>
    <lineage>
        <taxon>Bacteria</taxon>
        <taxon>Bacillati</taxon>
        <taxon>Bacillota</taxon>
        <taxon>Bacilli</taxon>
        <taxon>Bacillales</taxon>
        <taxon>Bacillaceae</taxon>
    </lineage>
</organism>
<dbReference type="Pfam" id="PF01476">
    <property type="entry name" value="LysM"/>
    <property type="match status" value="1"/>
</dbReference>
<keyword evidence="4" id="KW-1185">Reference proteome</keyword>
<reference evidence="3 4" key="1">
    <citation type="submission" date="2017-10" db="EMBL/GenBank/DDBJ databases">
        <title>Bacillus sp. nov., a halophilic bacterium isolated from a Keqin Lake.</title>
        <authorList>
            <person name="Wang H."/>
        </authorList>
    </citation>
    <scope>NUCLEOTIDE SEQUENCE [LARGE SCALE GENOMIC DNA]</scope>
    <source>
        <strain evidence="3 4">KQ-12</strain>
    </source>
</reference>
<gene>
    <name evidence="3" type="ORF">CR194_04165</name>
</gene>
<dbReference type="SUPFAM" id="SSF54106">
    <property type="entry name" value="LysM domain"/>
    <property type="match status" value="1"/>
</dbReference>
<name>A0A323TYT0_9BACI</name>
<dbReference type="CDD" id="cd00118">
    <property type="entry name" value="LysM"/>
    <property type="match status" value="1"/>
</dbReference>
<dbReference type="InterPro" id="IPR018392">
    <property type="entry name" value="LysM"/>
</dbReference>
<protein>
    <recommendedName>
        <fullName evidence="2">LysM domain-containing protein</fullName>
    </recommendedName>
</protein>
<evidence type="ECO:0000256" key="1">
    <source>
        <dbReference type="SAM" id="SignalP"/>
    </source>
</evidence>
<dbReference type="Gene3D" id="3.10.350.10">
    <property type="entry name" value="LysM domain"/>
    <property type="match status" value="1"/>
</dbReference>
<dbReference type="PROSITE" id="PS51782">
    <property type="entry name" value="LYSM"/>
    <property type="match status" value="1"/>
</dbReference>
<dbReference type="Proteomes" id="UP000248214">
    <property type="component" value="Unassembled WGS sequence"/>
</dbReference>
<dbReference type="Pfam" id="PF07486">
    <property type="entry name" value="Hydrolase_2"/>
    <property type="match status" value="1"/>
</dbReference>
<dbReference type="Gene3D" id="1.10.10.2520">
    <property type="entry name" value="Cell wall hydrolase SleB, domain 1"/>
    <property type="match status" value="1"/>
</dbReference>
<dbReference type="AlphaFoldDB" id="A0A323TYT0"/>
<accession>A0A323TYT0</accession>
<comment type="caution">
    <text evidence="3">The sequence shown here is derived from an EMBL/GenBank/DDBJ whole genome shotgun (WGS) entry which is preliminary data.</text>
</comment>
<dbReference type="SMART" id="SM00257">
    <property type="entry name" value="LysM"/>
    <property type="match status" value="1"/>
</dbReference>
<evidence type="ECO:0000259" key="2">
    <source>
        <dbReference type="PROSITE" id="PS51782"/>
    </source>
</evidence>
<feature type="domain" description="LysM" evidence="2">
    <location>
        <begin position="36"/>
        <end position="80"/>
    </location>
</feature>
<sequence length="216" mass="23958">MMLKKLASLLFAGMFVFTAANVTEASLQKFDSPPFDKYLVSEGDTLYYIGKRYGVSLDDLYRFNPDVEGDFLLAGSTLNLVGDQGSNSATVSNSSRVELNAADRDLLERLVHAETMGQEYNGKVAVAEVVLNRVDSSDFPDTVREVIMQNRQFTPVSTGAINNNPSAKTAEAVDEALRGTNLVEDALFFWNPDIATSRWLEEKTVITKIDEHEFLQ</sequence>
<dbReference type="GO" id="GO:0016787">
    <property type="term" value="F:hydrolase activity"/>
    <property type="evidence" value="ECO:0007669"/>
    <property type="project" value="InterPro"/>
</dbReference>
<dbReference type="EMBL" id="PDOD01000001">
    <property type="protein sequence ID" value="PYZ94735.1"/>
    <property type="molecule type" value="Genomic_DNA"/>
</dbReference>
<dbReference type="InterPro" id="IPR011105">
    <property type="entry name" value="Cell_wall_hydrolase_SleB"/>
</dbReference>
<proteinExistence type="predicted"/>
<feature type="chain" id="PRO_5039296603" description="LysM domain-containing protein" evidence="1">
    <location>
        <begin position="21"/>
        <end position="216"/>
    </location>
</feature>
<dbReference type="RefSeq" id="WP_110608369.1">
    <property type="nucleotide sequence ID" value="NZ_PDOD01000001.1"/>
</dbReference>
<evidence type="ECO:0000313" key="3">
    <source>
        <dbReference type="EMBL" id="PYZ94735.1"/>
    </source>
</evidence>
<evidence type="ECO:0000313" key="4">
    <source>
        <dbReference type="Proteomes" id="UP000248214"/>
    </source>
</evidence>
<dbReference type="InterPro" id="IPR042047">
    <property type="entry name" value="SleB_dom1"/>
</dbReference>